<dbReference type="Pfam" id="PF05997">
    <property type="entry name" value="Nop52"/>
    <property type="match status" value="1"/>
</dbReference>
<feature type="compositionally biased region" description="Low complexity" evidence="5">
    <location>
        <begin position="451"/>
        <end position="473"/>
    </location>
</feature>
<feature type="compositionally biased region" description="Low complexity" evidence="5">
    <location>
        <begin position="412"/>
        <end position="432"/>
    </location>
</feature>
<dbReference type="InterPro" id="IPR010301">
    <property type="entry name" value="RRP1"/>
</dbReference>
<dbReference type="GO" id="GO:0006364">
    <property type="term" value="P:rRNA processing"/>
    <property type="evidence" value="ECO:0007669"/>
    <property type="project" value="UniProtKB-KW"/>
</dbReference>
<comment type="subcellular location">
    <subcellularLocation>
        <location evidence="1">Nucleus</location>
    </subcellularLocation>
</comment>
<comment type="similarity">
    <text evidence="2">Belongs to the RRP1 family.</text>
</comment>
<organism evidence="6">
    <name type="scientific">Arcella intermedia</name>
    <dbReference type="NCBI Taxonomy" id="1963864"/>
    <lineage>
        <taxon>Eukaryota</taxon>
        <taxon>Amoebozoa</taxon>
        <taxon>Tubulinea</taxon>
        <taxon>Elardia</taxon>
        <taxon>Arcellinida</taxon>
        <taxon>Sphaerothecina</taxon>
        <taxon>Arcellidae</taxon>
        <taxon>Arcella</taxon>
    </lineage>
</organism>
<feature type="compositionally biased region" description="Acidic residues" evidence="5">
    <location>
        <begin position="322"/>
        <end position="370"/>
    </location>
</feature>
<evidence type="ECO:0000256" key="4">
    <source>
        <dbReference type="ARBA" id="ARBA00023242"/>
    </source>
</evidence>
<feature type="region of interest" description="Disordered" evidence="5">
    <location>
        <begin position="295"/>
        <end position="520"/>
    </location>
</feature>
<protein>
    <submittedName>
        <fullName evidence="6">Uncharacterized protein</fullName>
    </submittedName>
</protein>
<feature type="compositionally biased region" description="Low complexity" evidence="5">
    <location>
        <begin position="383"/>
        <end position="401"/>
    </location>
</feature>
<dbReference type="EMBL" id="GIBP01001500">
    <property type="protein sequence ID" value="NDV30469.1"/>
    <property type="molecule type" value="Transcribed_RNA"/>
</dbReference>
<reference evidence="6" key="1">
    <citation type="journal article" date="2020" name="J. Eukaryot. Microbiol.">
        <title>De novo Sequencing, Assembly and Annotation of the Transcriptome for the Free-Living Testate Amoeba Arcella intermedia.</title>
        <authorList>
            <person name="Ribeiro G.M."/>
            <person name="Porfirio-Sousa A.L."/>
            <person name="Maurer-Alcala X.X."/>
            <person name="Katz L.A."/>
            <person name="Lahr D.J.G."/>
        </authorList>
    </citation>
    <scope>NUCLEOTIDE SEQUENCE</scope>
</reference>
<dbReference type="AlphaFoldDB" id="A0A6B2L0K9"/>
<evidence type="ECO:0000256" key="1">
    <source>
        <dbReference type="ARBA" id="ARBA00004123"/>
    </source>
</evidence>
<proteinExistence type="inferred from homology"/>
<evidence type="ECO:0000313" key="6">
    <source>
        <dbReference type="EMBL" id="NDV30469.1"/>
    </source>
</evidence>
<dbReference type="GO" id="GO:0030688">
    <property type="term" value="C:preribosome, small subunit precursor"/>
    <property type="evidence" value="ECO:0007669"/>
    <property type="project" value="InterPro"/>
</dbReference>
<sequence>MLNVAKSLASHDVAIRNKGVQMVEDWLRTTTPSPVEMQKTWGALFFCMWHSDKPLVQHELAQRLAKSQYLLIETPLRFQWIKAFWDVHTSKWTGIDKHRLDKYYALLRYFVHESLRILYKMDWDKESLDLHIKVLSELPLSSSAPRGIIFHLSDLYVEELQKVLQETPIHTLQSDIFLALLEPFFNLMKTGDKFILKRVSESVFTGLLDRWTELLDPSDEANKTSDFEEREEYILNLMTQLSQKLLTLSTSMDIASPNRTAFYNARVGFEEILGELGKDLKKRKIDQTEADLPELKRTKIDQTQPLPLSAGKEKGLSSETSSGDEEDDEAEEEVDEPNELAEGDEVDVGGESEDESDSGEEEEQSEEEPELVAIPAPQPPKLAPVTAPAPAAPKQAPKSEPLPAKKVEVTGKPPAKTSPATTPKATAPIKTKNSPTQTAPKPTPAGTAVTKKLPPAASANPKPAAAKPPATAPQRTLPKEQPAKDTPANAPVPALAAKGRPSATLQEQPKVIRKSPVAAKKEEKKKVIFNLEKNKSVDLNEFQFDAKNRPHRPHAQPKTGILKTTVPTHNPIKRNKFNPKAKQVK</sequence>
<dbReference type="PANTHER" id="PTHR13026">
    <property type="entry name" value="NNP-1 PROTEIN NOVEL NUCLEAR PROTEIN 1 NOP52"/>
    <property type="match status" value="1"/>
</dbReference>
<dbReference type="GO" id="GO:0005634">
    <property type="term" value="C:nucleus"/>
    <property type="evidence" value="ECO:0007669"/>
    <property type="project" value="UniProtKB-SubCell"/>
</dbReference>
<evidence type="ECO:0000256" key="3">
    <source>
        <dbReference type="ARBA" id="ARBA00022552"/>
    </source>
</evidence>
<evidence type="ECO:0000256" key="5">
    <source>
        <dbReference type="SAM" id="MobiDB-lite"/>
    </source>
</evidence>
<evidence type="ECO:0000256" key="2">
    <source>
        <dbReference type="ARBA" id="ARBA00006374"/>
    </source>
</evidence>
<name>A0A6B2L0K9_9EUKA</name>
<feature type="compositionally biased region" description="Basic residues" evidence="5">
    <location>
        <begin position="571"/>
        <end position="585"/>
    </location>
</feature>
<keyword evidence="4" id="KW-0539">Nucleus</keyword>
<feature type="region of interest" description="Disordered" evidence="5">
    <location>
        <begin position="545"/>
        <end position="585"/>
    </location>
</feature>
<dbReference type="PANTHER" id="PTHR13026:SF0">
    <property type="entry name" value="RIBOSOMAL RNA PROCESSING 1B"/>
    <property type="match status" value="1"/>
</dbReference>
<keyword evidence="3" id="KW-0698">rRNA processing</keyword>
<accession>A0A6B2L0K9</accession>